<evidence type="ECO:0000256" key="1">
    <source>
        <dbReference type="SAM" id="Phobius"/>
    </source>
</evidence>
<dbReference type="OrthoDB" id="8559363at2"/>
<accession>A0A1I7FTL1</accession>
<name>A0A1I7FTL1_9PROT</name>
<dbReference type="RefSeq" id="WP_074973075.1">
    <property type="nucleotide sequence ID" value="NZ_FPBZ01000002.1"/>
</dbReference>
<dbReference type="AlphaFoldDB" id="A0A1I7FTL1"/>
<evidence type="ECO:0000313" key="2">
    <source>
        <dbReference type="EMBL" id="SFU39511.1"/>
    </source>
</evidence>
<dbReference type="Proteomes" id="UP000182649">
    <property type="component" value="Unassembled WGS sequence"/>
</dbReference>
<reference evidence="2 3" key="1">
    <citation type="submission" date="2016-10" db="EMBL/GenBank/DDBJ databases">
        <authorList>
            <person name="de Groot N.N."/>
        </authorList>
    </citation>
    <scope>NUCLEOTIDE SEQUENCE [LARGE SCALE GENOMIC DNA]</scope>
    <source>
        <strain evidence="2 3">Nl14</strain>
    </source>
</reference>
<sequence>MNKTKPITMMTDQQFAAVAVTMNNIRKEARQSLWKLLPLILSILIFLSSVGVEVAIAYGVFTGLLQGIEDPVVQHSAGLLSMTAVIAMLTYHWLSKHNPDVWAVRLIRNLSTVFAPLYALAGGLFLGILLFPGALATATTGTPDAIFGLPVEQVQASSMGQIIVSWLESNMVLAAPIFVLGVLGISVMSLFVGGECIDTISTDAHLIFRALSNQNAARRAWTQLLADDRAYRRAASELAQLEQRSDNFIRNYAAVLAASQVEQFVRRAEAAMEANPALFIRNDEPDSALGRLLGKQPDLSGVKTRLDILKTHTVKHIRSVIDRVLK</sequence>
<keyword evidence="1" id="KW-1133">Transmembrane helix</keyword>
<keyword evidence="1" id="KW-0472">Membrane</keyword>
<organism evidence="2 3">
    <name type="scientific">Nitrosospira multiformis</name>
    <dbReference type="NCBI Taxonomy" id="1231"/>
    <lineage>
        <taxon>Bacteria</taxon>
        <taxon>Pseudomonadati</taxon>
        <taxon>Pseudomonadota</taxon>
        <taxon>Betaproteobacteria</taxon>
        <taxon>Nitrosomonadales</taxon>
        <taxon>Nitrosomonadaceae</taxon>
        <taxon>Nitrosospira</taxon>
    </lineage>
</organism>
<gene>
    <name evidence="2" type="ORF">SAMN05216417_102206</name>
</gene>
<feature type="transmembrane region" description="Helical" evidence="1">
    <location>
        <begin position="36"/>
        <end position="61"/>
    </location>
</feature>
<proteinExistence type="predicted"/>
<evidence type="ECO:0000313" key="3">
    <source>
        <dbReference type="Proteomes" id="UP000182649"/>
    </source>
</evidence>
<feature type="transmembrane region" description="Helical" evidence="1">
    <location>
        <begin position="73"/>
        <end position="94"/>
    </location>
</feature>
<keyword evidence="1" id="KW-0812">Transmembrane</keyword>
<feature type="transmembrane region" description="Helical" evidence="1">
    <location>
        <begin position="173"/>
        <end position="192"/>
    </location>
</feature>
<protein>
    <submittedName>
        <fullName evidence="2">Uncharacterized protein</fullName>
    </submittedName>
</protein>
<dbReference type="EMBL" id="FPBZ01000002">
    <property type="protein sequence ID" value="SFU39511.1"/>
    <property type="molecule type" value="Genomic_DNA"/>
</dbReference>
<feature type="transmembrane region" description="Helical" evidence="1">
    <location>
        <begin position="106"/>
        <end position="131"/>
    </location>
</feature>